<dbReference type="Proteomes" id="UP000317421">
    <property type="component" value="Unassembled WGS sequence"/>
</dbReference>
<evidence type="ECO:0000313" key="2">
    <source>
        <dbReference type="EMBL" id="TWT99496.1"/>
    </source>
</evidence>
<keyword evidence="2" id="KW-0808">Transferase</keyword>
<organism evidence="2 3">
    <name type="scientific">Botrimarina colliarenosi</name>
    <dbReference type="NCBI Taxonomy" id="2528001"/>
    <lineage>
        <taxon>Bacteria</taxon>
        <taxon>Pseudomonadati</taxon>
        <taxon>Planctomycetota</taxon>
        <taxon>Planctomycetia</taxon>
        <taxon>Pirellulales</taxon>
        <taxon>Lacipirellulaceae</taxon>
        <taxon>Botrimarina</taxon>
    </lineage>
</organism>
<comment type="caution">
    <text evidence="2">The sequence shown here is derived from an EMBL/GenBank/DDBJ whole genome shotgun (WGS) entry which is preliminary data.</text>
</comment>
<dbReference type="Gene3D" id="3.40.50.2000">
    <property type="entry name" value="Glycogen Phosphorylase B"/>
    <property type="match status" value="2"/>
</dbReference>
<feature type="domain" description="Glycosyltransferase subfamily 4-like N-terminal" evidence="1">
    <location>
        <begin position="2"/>
        <end position="174"/>
    </location>
</feature>
<dbReference type="InterPro" id="IPR028098">
    <property type="entry name" value="Glyco_trans_4-like_N"/>
</dbReference>
<name>A0A5C6AJC7_9BACT</name>
<sequence length="394" mass="43349">MILERLAADGHDVAVVTAQPSYNDHAVTRQPWSEFVGGVRVNRCWLLPERKRWELVRLLNALLFLFRAVAHATMFRRYDLIIANAHPPVAIGLALRVISRLTGARYVVHLQDIHPESAGAIGRIKSDGRLYKWLRDIDATTCRQAARVVTLSSDMADSLRDRGVEPAPICVINNCQLPTYGQSPTNPSRPLWTSDGVRFLFAGNLGQFQALEDVAAASQLVRCEKRPVGLTFMGAGALEARLRVIADPSITQFVGRQSIHAAHIAMHEAHYGIVSLAPGVIRYAYPSKTLAYLAAGLPLLLIVEADCELSQMVQRHGLGIVSRGAGAEAIAEAMTEAVERSSEWTPERRQQIARFYEDNFSADRMLDAWSRLVRELGNAAAGQPRIAPHGKVAA</sequence>
<accession>A0A5C6AJC7</accession>
<protein>
    <submittedName>
        <fullName evidence="2">Putative glycosyl transferase</fullName>
    </submittedName>
</protein>
<dbReference type="GO" id="GO:0016757">
    <property type="term" value="F:glycosyltransferase activity"/>
    <property type="evidence" value="ECO:0007669"/>
    <property type="project" value="UniProtKB-ARBA"/>
</dbReference>
<evidence type="ECO:0000313" key="3">
    <source>
        <dbReference type="Proteomes" id="UP000317421"/>
    </source>
</evidence>
<dbReference type="AlphaFoldDB" id="A0A5C6AJC7"/>
<dbReference type="PANTHER" id="PTHR12526:SF636">
    <property type="entry name" value="BLL3647 PROTEIN"/>
    <property type="match status" value="1"/>
</dbReference>
<dbReference type="RefSeq" id="WP_146442305.1">
    <property type="nucleotide sequence ID" value="NZ_SJPR01000001.1"/>
</dbReference>
<proteinExistence type="predicted"/>
<dbReference type="SUPFAM" id="SSF53756">
    <property type="entry name" value="UDP-Glycosyltransferase/glycogen phosphorylase"/>
    <property type="match status" value="1"/>
</dbReference>
<reference evidence="2 3" key="1">
    <citation type="submission" date="2019-02" db="EMBL/GenBank/DDBJ databases">
        <title>Deep-cultivation of Planctomycetes and their phenomic and genomic characterization uncovers novel biology.</title>
        <authorList>
            <person name="Wiegand S."/>
            <person name="Jogler M."/>
            <person name="Boedeker C."/>
            <person name="Pinto D."/>
            <person name="Vollmers J."/>
            <person name="Rivas-Marin E."/>
            <person name="Kohn T."/>
            <person name="Peeters S.H."/>
            <person name="Heuer A."/>
            <person name="Rast P."/>
            <person name="Oberbeckmann S."/>
            <person name="Bunk B."/>
            <person name="Jeske O."/>
            <person name="Meyerdierks A."/>
            <person name="Storesund J.E."/>
            <person name="Kallscheuer N."/>
            <person name="Luecker S."/>
            <person name="Lage O.M."/>
            <person name="Pohl T."/>
            <person name="Merkel B.J."/>
            <person name="Hornburger P."/>
            <person name="Mueller R.-W."/>
            <person name="Bruemmer F."/>
            <person name="Labrenz M."/>
            <person name="Spormann A.M."/>
            <person name="Op Den Camp H."/>
            <person name="Overmann J."/>
            <person name="Amann R."/>
            <person name="Jetten M.S.M."/>
            <person name="Mascher T."/>
            <person name="Medema M.H."/>
            <person name="Devos D.P."/>
            <person name="Kaster A.-K."/>
            <person name="Ovreas L."/>
            <person name="Rohde M."/>
            <person name="Galperin M.Y."/>
            <person name="Jogler C."/>
        </authorList>
    </citation>
    <scope>NUCLEOTIDE SEQUENCE [LARGE SCALE GENOMIC DNA]</scope>
    <source>
        <strain evidence="2 3">Pla108</strain>
    </source>
</reference>
<dbReference type="Pfam" id="PF13579">
    <property type="entry name" value="Glyco_trans_4_4"/>
    <property type="match status" value="1"/>
</dbReference>
<dbReference type="PANTHER" id="PTHR12526">
    <property type="entry name" value="GLYCOSYLTRANSFERASE"/>
    <property type="match status" value="1"/>
</dbReference>
<gene>
    <name evidence="2" type="ORF">Pla108_04350</name>
</gene>
<evidence type="ECO:0000259" key="1">
    <source>
        <dbReference type="Pfam" id="PF13579"/>
    </source>
</evidence>
<dbReference type="OrthoDB" id="9787293at2"/>
<dbReference type="CDD" id="cd03794">
    <property type="entry name" value="GT4_WbuB-like"/>
    <property type="match status" value="1"/>
</dbReference>
<dbReference type="EMBL" id="SJPR01000001">
    <property type="protein sequence ID" value="TWT99496.1"/>
    <property type="molecule type" value="Genomic_DNA"/>
</dbReference>
<keyword evidence="3" id="KW-1185">Reference proteome</keyword>